<evidence type="ECO:0000313" key="2">
    <source>
        <dbReference type="EMBL" id="TDP61848.1"/>
    </source>
</evidence>
<dbReference type="InterPro" id="IPR006058">
    <property type="entry name" value="2Fe2S_fd_BS"/>
</dbReference>
<dbReference type="InterPro" id="IPR001041">
    <property type="entry name" value="2Fe-2S_ferredoxin-type"/>
</dbReference>
<organism evidence="2 3">
    <name type="scientific">Roseateles toxinivorans</name>
    <dbReference type="NCBI Taxonomy" id="270368"/>
    <lineage>
        <taxon>Bacteria</taxon>
        <taxon>Pseudomonadati</taxon>
        <taxon>Pseudomonadota</taxon>
        <taxon>Betaproteobacteria</taxon>
        <taxon>Burkholderiales</taxon>
        <taxon>Sphaerotilaceae</taxon>
        <taxon>Roseateles</taxon>
    </lineage>
</organism>
<evidence type="ECO:0000313" key="3">
    <source>
        <dbReference type="Proteomes" id="UP000295361"/>
    </source>
</evidence>
<dbReference type="Gene3D" id="3.10.20.30">
    <property type="match status" value="1"/>
</dbReference>
<accession>A0A4V3CST0</accession>
<gene>
    <name evidence="2" type="ORF">DES47_11060</name>
</gene>
<keyword evidence="3" id="KW-1185">Reference proteome</keyword>
<dbReference type="InterPro" id="IPR036010">
    <property type="entry name" value="2Fe-2S_ferredoxin-like_sf"/>
</dbReference>
<dbReference type="PROSITE" id="PS51085">
    <property type="entry name" value="2FE2S_FER_2"/>
    <property type="match status" value="1"/>
</dbReference>
<dbReference type="SUPFAM" id="SSF54292">
    <property type="entry name" value="2Fe-2S ferredoxin-like"/>
    <property type="match status" value="1"/>
</dbReference>
<protein>
    <submittedName>
        <fullName evidence="2">Ferredoxin</fullName>
    </submittedName>
</protein>
<dbReference type="InterPro" id="IPR012675">
    <property type="entry name" value="Beta-grasp_dom_sf"/>
</dbReference>
<dbReference type="PANTHER" id="PTHR30212">
    <property type="entry name" value="PROTEIN YIIM"/>
    <property type="match status" value="1"/>
</dbReference>
<dbReference type="CDD" id="cd00207">
    <property type="entry name" value="fer2"/>
    <property type="match status" value="1"/>
</dbReference>
<dbReference type="Proteomes" id="UP000295361">
    <property type="component" value="Unassembled WGS sequence"/>
</dbReference>
<comment type="caution">
    <text evidence="2">The sequence shown here is derived from an EMBL/GenBank/DDBJ whole genome shotgun (WGS) entry which is preliminary data.</text>
</comment>
<proteinExistence type="predicted"/>
<dbReference type="AlphaFoldDB" id="A0A4V3CST0"/>
<dbReference type="Pfam" id="PF00111">
    <property type="entry name" value="Fer2"/>
    <property type="match status" value="1"/>
</dbReference>
<dbReference type="InterPro" id="IPR052353">
    <property type="entry name" value="Benzoxazolinone_Detox_Enz"/>
</dbReference>
<sequence length="91" mass="9700">MNNTPLVLHLAHSRRSIEVAATQSLLDALLEAGIDVPHSCRMGICGTCETVVLDGVPDHRDQLLSADERAAGLTMMLCCSRASTPSLTLDL</sequence>
<dbReference type="PANTHER" id="PTHR30212:SF2">
    <property type="entry name" value="PROTEIN YIIM"/>
    <property type="match status" value="1"/>
</dbReference>
<dbReference type="EMBL" id="SNXS01000010">
    <property type="protein sequence ID" value="TDP61848.1"/>
    <property type="molecule type" value="Genomic_DNA"/>
</dbReference>
<name>A0A4V3CST0_9BURK</name>
<dbReference type="OrthoDB" id="370747at2"/>
<dbReference type="GO" id="GO:0051537">
    <property type="term" value="F:2 iron, 2 sulfur cluster binding"/>
    <property type="evidence" value="ECO:0007669"/>
    <property type="project" value="InterPro"/>
</dbReference>
<reference evidence="2 3" key="1">
    <citation type="submission" date="2019-03" db="EMBL/GenBank/DDBJ databases">
        <title>Genomic Encyclopedia of Type Strains, Phase IV (KMG-IV): sequencing the most valuable type-strain genomes for metagenomic binning, comparative biology and taxonomic classification.</title>
        <authorList>
            <person name="Goeker M."/>
        </authorList>
    </citation>
    <scope>NUCLEOTIDE SEQUENCE [LARGE SCALE GENOMIC DNA]</scope>
    <source>
        <strain evidence="2 3">DSM 16998</strain>
    </source>
</reference>
<dbReference type="PROSITE" id="PS00197">
    <property type="entry name" value="2FE2S_FER_1"/>
    <property type="match status" value="1"/>
</dbReference>
<evidence type="ECO:0000259" key="1">
    <source>
        <dbReference type="PROSITE" id="PS51085"/>
    </source>
</evidence>
<feature type="domain" description="2Fe-2S ferredoxin-type" evidence="1">
    <location>
        <begin position="4"/>
        <end position="91"/>
    </location>
</feature>
<dbReference type="RefSeq" id="WP_133703393.1">
    <property type="nucleotide sequence ID" value="NZ_SNXS01000010.1"/>
</dbReference>
<dbReference type="InParanoid" id="A0A4V3CST0"/>